<feature type="domain" description="HD-GYP" evidence="1">
    <location>
        <begin position="176"/>
        <end position="371"/>
    </location>
</feature>
<accession>S9ZV14</accession>
<dbReference type="PANTHER" id="PTHR43155">
    <property type="entry name" value="CYCLIC DI-GMP PHOSPHODIESTERASE PA4108-RELATED"/>
    <property type="match status" value="1"/>
</dbReference>
<dbReference type="InterPro" id="IPR037522">
    <property type="entry name" value="HD_GYP_dom"/>
</dbReference>
<dbReference type="GO" id="GO:0008081">
    <property type="term" value="F:phosphoric diester hydrolase activity"/>
    <property type="evidence" value="ECO:0007669"/>
    <property type="project" value="UniProtKB-ARBA"/>
</dbReference>
<dbReference type="SUPFAM" id="SSF109604">
    <property type="entry name" value="HD-domain/PDEase-like"/>
    <property type="match status" value="1"/>
</dbReference>
<evidence type="ECO:0000313" key="3">
    <source>
        <dbReference type="Proteomes" id="UP000015455"/>
    </source>
</evidence>
<dbReference type="PATRIC" id="fig|1348657.5.peg.210"/>
<sequence>MHDVRAVRHYSNRAVLHWHEVNANWILPANIAFKTMIKLIPTEKLQTGMFIHDLNCGWMDHNFVRSRFAVKTEAVALKVRALGVKEIYIDTARGLDIVEGPSQEAQEHQVDAALQALATTSASDMPRVSVQREVERAQKLHGDANRIVRDVMGDVRLGKQIQLEQIEPLVARIVDSIFRRADALMPLARLKEHDEYTFQHSVSVCVLMTSFARALELPREIIHEIAIGALLHDVGKAKVADEILNKPAKLTDAEFAKMKNHVVQSKIILQATPGISNIALDVAAQHHERFDGTGYPNKLKGEEISLYGQMGAIVDVYDAITSNRVYHKGMMPTDAMRKLLEWSKFHFKPELVKAFIRAVGIYPTGSLVRLESRRLAVVQAQSADQVMQPVVKIIFHTRGYYLTPEIVDLRRSHDRIVGHEDFATWNIDPLRWLPE</sequence>
<evidence type="ECO:0000313" key="2">
    <source>
        <dbReference type="EMBL" id="EPZ17387.1"/>
    </source>
</evidence>
<dbReference type="SMART" id="SM00471">
    <property type="entry name" value="HDc"/>
    <property type="match status" value="1"/>
</dbReference>
<dbReference type="EMBL" id="ATJV01000001">
    <property type="protein sequence ID" value="EPZ17387.1"/>
    <property type="molecule type" value="Genomic_DNA"/>
</dbReference>
<name>S9ZV14_9RHOO</name>
<gene>
    <name evidence="2" type="ORF">M622_01055</name>
</gene>
<protein>
    <recommendedName>
        <fullName evidence="1">HD-GYP domain-containing protein</fullName>
    </recommendedName>
</protein>
<evidence type="ECO:0000259" key="1">
    <source>
        <dbReference type="PROSITE" id="PS51832"/>
    </source>
</evidence>
<dbReference type="InterPro" id="IPR021812">
    <property type="entry name" value="DUF3391"/>
</dbReference>
<dbReference type="PROSITE" id="PS51832">
    <property type="entry name" value="HD_GYP"/>
    <property type="match status" value="1"/>
</dbReference>
<dbReference type="STRING" id="1348657.M622_01055"/>
<reference evidence="2 3" key="1">
    <citation type="submission" date="2013-06" db="EMBL/GenBank/DDBJ databases">
        <title>Draft genome sequence of Thauera terpenica.</title>
        <authorList>
            <person name="Liu B."/>
            <person name="Frostegard A.H."/>
            <person name="Shapleigh J.P."/>
        </authorList>
    </citation>
    <scope>NUCLEOTIDE SEQUENCE [LARGE SCALE GENOMIC DNA]</scope>
    <source>
        <strain evidence="2 3">58Eu</strain>
    </source>
</reference>
<dbReference type="PANTHER" id="PTHR43155:SF2">
    <property type="entry name" value="CYCLIC DI-GMP PHOSPHODIESTERASE PA4108"/>
    <property type="match status" value="1"/>
</dbReference>
<organism evidence="2 3">
    <name type="scientific">Thauera terpenica 58Eu</name>
    <dbReference type="NCBI Taxonomy" id="1348657"/>
    <lineage>
        <taxon>Bacteria</taxon>
        <taxon>Pseudomonadati</taxon>
        <taxon>Pseudomonadota</taxon>
        <taxon>Betaproteobacteria</taxon>
        <taxon>Rhodocyclales</taxon>
        <taxon>Zoogloeaceae</taxon>
        <taxon>Thauera</taxon>
    </lineage>
</organism>
<dbReference type="Pfam" id="PF11871">
    <property type="entry name" value="DUF3391"/>
    <property type="match status" value="1"/>
</dbReference>
<dbReference type="CDD" id="cd00077">
    <property type="entry name" value="HDc"/>
    <property type="match status" value="1"/>
</dbReference>
<dbReference type="InterPro" id="IPR003607">
    <property type="entry name" value="HD/PDEase_dom"/>
</dbReference>
<dbReference type="Gene3D" id="1.10.3210.10">
    <property type="entry name" value="Hypothetical protein af1432"/>
    <property type="match status" value="1"/>
</dbReference>
<dbReference type="Proteomes" id="UP000015455">
    <property type="component" value="Unassembled WGS sequence"/>
</dbReference>
<keyword evidence="3" id="KW-1185">Reference proteome</keyword>
<proteinExistence type="predicted"/>
<comment type="caution">
    <text evidence="2">The sequence shown here is derived from an EMBL/GenBank/DDBJ whole genome shotgun (WGS) entry which is preliminary data.</text>
</comment>
<dbReference type="eggNOG" id="COG2206">
    <property type="taxonomic scope" value="Bacteria"/>
</dbReference>
<dbReference type="Pfam" id="PF13487">
    <property type="entry name" value="HD_5"/>
    <property type="match status" value="1"/>
</dbReference>
<dbReference type="AlphaFoldDB" id="S9ZV14"/>